<dbReference type="SUPFAM" id="SSF47473">
    <property type="entry name" value="EF-hand"/>
    <property type="match status" value="1"/>
</dbReference>
<dbReference type="EMBL" id="HBGU01076534">
    <property type="protein sequence ID" value="CAD9541603.1"/>
    <property type="molecule type" value="Transcribed_RNA"/>
</dbReference>
<feature type="domain" description="EF-hand" evidence="3">
    <location>
        <begin position="96"/>
        <end position="131"/>
    </location>
</feature>
<proteinExistence type="predicted"/>
<feature type="domain" description="EF-hand" evidence="3">
    <location>
        <begin position="59"/>
        <end position="94"/>
    </location>
</feature>
<dbReference type="Gene3D" id="1.10.238.10">
    <property type="entry name" value="EF-hand"/>
    <property type="match status" value="1"/>
</dbReference>
<dbReference type="InterPro" id="IPR002048">
    <property type="entry name" value="EF_hand_dom"/>
</dbReference>
<feature type="compositionally biased region" description="Basic and acidic residues" evidence="2">
    <location>
        <begin position="368"/>
        <end position="382"/>
    </location>
</feature>
<keyword evidence="1" id="KW-0106">Calcium</keyword>
<sequence length="388" mass="41767">MRAPSPCASTERAGNHADVGHVPSVSTPDLIQAADDDASFEARLAEAIIKQGEAKGIAKGGKVVDALLRDWDKSGDGDISKGEFRLAVRSSLKVRATDDEINTFFDHFDEDGGGSLTLDELKPALLALQNARKNKSDEAVMRDQLVKDILGVHEDCAAALSAAAVATSQWEASSARIIDFQQALSFESRVGLGLVNSNQPLDKLIREWPNAPAGYATLEAVQQGIDGLNVQAYGGYKPTELEQFYKKAFFAGLDTSMCRPGGGIQLKHELKALRKLGMAAVKQQRQMYEANDTLLQEAKRLQAASLLAEDERNRKVQASNQAFQVHKVEATTTRPAETKNSKSPSKGKATSRTKARSKSKTLLAAGEKGGDESGKKASEKTKKNSKGV</sequence>
<evidence type="ECO:0000256" key="1">
    <source>
        <dbReference type="ARBA" id="ARBA00022837"/>
    </source>
</evidence>
<protein>
    <recommendedName>
        <fullName evidence="3">EF-hand domain-containing protein</fullName>
    </recommendedName>
</protein>
<dbReference type="PROSITE" id="PS00018">
    <property type="entry name" value="EF_HAND_1"/>
    <property type="match status" value="2"/>
</dbReference>
<gene>
    <name evidence="4" type="ORF">CBRE1094_LOCUS41726</name>
</gene>
<reference evidence="4" key="1">
    <citation type="submission" date="2021-01" db="EMBL/GenBank/DDBJ databases">
        <authorList>
            <person name="Corre E."/>
            <person name="Pelletier E."/>
            <person name="Niang G."/>
            <person name="Scheremetjew M."/>
            <person name="Finn R."/>
            <person name="Kale V."/>
            <person name="Holt S."/>
            <person name="Cochrane G."/>
            <person name="Meng A."/>
            <person name="Brown T."/>
            <person name="Cohen L."/>
        </authorList>
    </citation>
    <scope>NUCLEOTIDE SEQUENCE</scope>
    <source>
        <strain evidence="4">UTEX LB 985</strain>
    </source>
</reference>
<dbReference type="AlphaFoldDB" id="A0A7S2JB14"/>
<dbReference type="GO" id="GO:0005509">
    <property type="term" value="F:calcium ion binding"/>
    <property type="evidence" value="ECO:0007669"/>
    <property type="project" value="InterPro"/>
</dbReference>
<dbReference type="CDD" id="cd00051">
    <property type="entry name" value="EFh"/>
    <property type="match status" value="1"/>
</dbReference>
<dbReference type="Pfam" id="PF13833">
    <property type="entry name" value="EF-hand_8"/>
    <property type="match status" value="1"/>
</dbReference>
<accession>A0A7S2JB14</accession>
<evidence type="ECO:0000256" key="2">
    <source>
        <dbReference type="SAM" id="MobiDB-lite"/>
    </source>
</evidence>
<feature type="region of interest" description="Disordered" evidence="2">
    <location>
        <begin position="312"/>
        <end position="388"/>
    </location>
</feature>
<dbReference type="InterPro" id="IPR011992">
    <property type="entry name" value="EF-hand-dom_pair"/>
</dbReference>
<dbReference type="SMART" id="SM00054">
    <property type="entry name" value="EFh"/>
    <property type="match status" value="2"/>
</dbReference>
<feature type="compositionally biased region" description="Basic residues" evidence="2">
    <location>
        <begin position="349"/>
        <end position="359"/>
    </location>
</feature>
<feature type="region of interest" description="Disordered" evidence="2">
    <location>
        <begin position="1"/>
        <end position="22"/>
    </location>
</feature>
<evidence type="ECO:0000259" key="3">
    <source>
        <dbReference type="PROSITE" id="PS50222"/>
    </source>
</evidence>
<evidence type="ECO:0000313" key="4">
    <source>
        <dbReference type="EMBL" id="CAD9541603.1"/>
    </source>
</evidence>
<dbReference type="InterPro" id="IPR018247">
    <property type="entry name" value="EF_Hand_1_Ca_BS"/>
</dbReference>
<name>A0A7S2JB14_9EUKA</name>
<organism evidence="4">
    <name type="scientific">Haptolina brevifila</name>
    <dbReference type="NCBI Taxonomy" id="156173"/>
    <lineage>
        <taxon>Eukaryota</taxon>
        <taxon>Haptista</taxon>
        <taxon>Haptophyta</taxon>
        <taxon>Prymnesiophyceae</taxon>
        <taxon>Prymnesiales</taxon>
        <taxon>Prymnesiaceae</taxon>
        <taxon>Haptolina</taxon>
    </lineage>
</organism>
<dbReference type="PROSITE" id="PS50222">
    <property type="entry name" value="EF_HAND_2"/>
    <property type="match status" value="2"/>
</dbReference>